<dbReference type="AlphaFoldDB" id="B1WPJ9"/>
<dbReference type="InterPro" id="IPR016181">
    <property type="entry name" value="Acyl_CoA_acyltransferase"/>
</dbReference>
<evidence type="ECO:0000259" key="3">
    <source>
        <dbReference type="PROSITE" id="PS51186"/>
    </source>
</evidence>
<protein>
    <recommendedName>
        <fullName evidence="3">N-acetyltransferase domain-containing protein</fullName>
    </recommendedName>
</protein>
<dbReference type="GO" id="GO:0016747">
    <property type="term" value="F:acyltransferase activity, transferring groups other than amino-acyl groups"/>
    <property type="evidence" value="ECO:0007669"/>
    <property type="project" value="InterPro"/>
</dbReference>
<keyword evidence="5" id="KW-1185">Reference proteome</keyword>
<dbReference type="STRING" id="43989.cce_2219"/>
<evidence type="ECO:0000256" key="2">
    <source>
        <dbReference type="ARBA" id="ARBA00023315"/>
    </source>
</evidence>
<dbReference type="CDD" id="cd04301">
    <property type="entry name" value="NAT_SF"/>
    <property type="match status" value="1"/>
</dbReference>
<evidence type="ECO:0000256" key="1">
    <source>
        <dbReference type="ARBA" id="ARBA00022679"/>
    </source>
</evidence>
<name>B1WPJ9_CROS5</name>
<accession>B1WPJ9</accession>
<dbReference type="PANTHER" id="PTHR43877">
    <property type="entry name" value="AMINOALKYLPHOSPHONATE N-ACETYLTRANSFERASE-RELATED-RELATED"/>
    <property type="match status" value="1"/>
</dbReference>
<dbReference type="KEGG" id="cyt:cce_2219"/>
<organism evidence="4 5">
    <name type="scientific">Crocosphaera subtropica (strain ATCC 51142 / BH68)</name>
    <name type="common">Cyanothece sp. (strain ATCC 51142)</name>
    <dbReference type="NCBI Taxonomy" id="43989"/>
    <lineage>
        <taxon>Bacteria</taxon>
        <taxon>Bacillati</taxon>
        <taxon>Cyanobacteriota</taxon>
        <taxon>Cyanophyceae</taxon>
        <taxon>Oscillatoriophycideae</taxon>
        <taxon>Chroococcales</taxon>
        <taxon>Aphanothecaceae</taxon>
        <taxon>Crocosphaera</taxon>
        <taxon>Crocosphaera subtropica</taxon>
    </lineage>
</organism>
<dbReference type="Proteomes" id="UP000001203">
    <property type="component" value="Chromosome circular"/>
</dbReference>
<gene>
    <name evidence="4" type="ordered locus">cce_2219</name>
</gene>
<keyword evidence="1" id="KW-0808">Transferase</keyword>
<proteinExistence type="predicted"/>
<feature type="domain" description="N-acetyltransferase" evidence="3">
    <location>
        <begin position="6"/>
        <end position="146"/>
    </location>
</feature>
<evidence type="ECO:0000313" key="5">
    <source>
        <dbReference type="Proteomes" id="UP000001203"/>
    </source>
</evidence>
<dbReference type="Gene3D" id="3.40.630.30">
    <property type="match status" value="1"/>
</dbReference>
<dbReference type="PROSITE" id="PS51186">
    <property type="entry name" value="GNAT"/>
    <property type="match status" value="1"/>
</dbReference>
<dbReference type="RefSeq" id="WP_009546967.1">
    <property type="nucleotide sequence ID" value="NC_010546.1"/>
</dbReference>
<dbReference type="PANTHER" id="PTHR43877:SF2">
    <property type="entry name" value="AMINOALKYLPHOSPHONATE N-ACETYLTRANSFERASE-RELATED"/>
    <property type="match status" value="1"/>
</dbReference>
<sequence>MYKVTIEITNYQERIEAIKKIRVAVFQKEQGVDPALEFDGNDNNCIHLLAYLDKEAVGTARIRYIDESTAKIERLAVLSQTRGQGIGKALMKQAIAFIQEQKHCQKIVIHAQVYIQSLYEKLGFEPVGDRFKEAEILHIKMVKLLGNREQGTKKRHNG</sequence>
<dbReference type="InterPro" id="IPR000182">
    <property type="entry name" value="GNAT_dom"/>
</dbReference>
<dbReference type="HOGENOM" id="CLU_056607_6_2_3"/>
<keyword evidence="2" id="KW-0012">Acyltransferase</keyword>
<evidence type="ECO:0000313" key="4">
    <source>
        <dbReference type="EMBL" id="ACB51569.1"/>
    </source>
</evidence>
<dbReference type="InterPro" id="IPR050832">
    <property type="entry name" value="Bact_Acetyltransf"/>
</dbReference>
<dbReference type="EMBL" id="CP000806">
    <property type="protein sequence ID" value="ACB51569.1"/>
    <property type="molecule type" value="Genomic_DNA"/>
</dbReference>
<dbReference type="Pfam" id="PF13673">
    <property type="entry name" value="Acetyltransf_10"/>
    <property type="match status" value="1"/>
</dbReference>
<dbReference type="OrthoDB" id="9796171at2"/>
<dbReference type="SUPFAM" id="SSF55729">
    <property type="entry name" value="Acyl-CoA N-acyltransferases (Nat)"/>
    <property type="match status" value="1"/>
</dbReference>
<dbReference type="eggNOG" id="COG2153">
    <property type="taxonomic scope" value="Bacteria"/>
</dbReference>
<reference evidence="4 5" key="1">
    <citation type="journal article" date="2008" name="Proc. Natl. Acad. Sci. U.S.A.">
        <title>The genome of Cyanothece 51142, a unicellular diazotrophic cyanobacterium important in the marine nitrogen cycle.</title>
        <authorList>
            <person name="Welsh E.A."/>
            <person name="Liberton M."/>
            <person name="Stoeckel J."/>
            <person name="Loh T."/>
            <person name="Elvitigala T."/>
            <person name="Wang C."/>
            <person name="Wollam A."/>
            <person name="Fulton R.S."/>
            <person name="Clifton S.W."/>
            <person name="Jacobs J.M."/>
            <person name="Aurora R."/>
            <person name="Ghosh B.K."/>
            <person name="Sherman L.A."/>
            <person name="Smith R.D."/>
            <person name="Wilson R.K."/>
            <person name="Pakrasi H.B."/>
        </authorList>
    </citation>
    <scope>NUCLEOTIDE SEQUENCE [LARGE SCALE GENOMIC DNA]</scope>
    <source>
        <strain evidence="5">ATCC 51142 / BH68</strain>
    </source>
</reference>